<feature type="chain" id="PRO_5045827742" evidence="1">
    <location>
        <begin position="30"/>
        <end position="214"/>
    </location>
</feature>
<sequence>MTTTLRRRLLGASLNVALAAALFAGPAVATAGLALFVPAQAQAAGLDSATVGRWLDASEALEAWSQTLPEDRRAVIEDTQDPATMMGDISEGRMISRAVGRLAGSPEAAVAEGIVAKHGFGSLGGWGEIGDQVMQAYVALNMEGEDMAGQRAEMDAARAEIMASTEMSAAQKKMMLDMLGSAGAMVEQAGQADPDDVAAVRPHLGRMERMYQGN</sequence>
<evidence type="ECO:0000313" key="2">
    <source>
        <dbReference type="EMBL" id="GGB59950.1"/>
    </source>
</evidence>
<keyword evidence="3" id="KW-1185">Reference proteome</keyword>
<dbReference type="InterPro" id="IPR006311">
    <property type="entry name" value="TAT_signal"/>
</dbReference>
<evidence type="ECO:0000313" key="3">
    <source>
        <dbReference type="Proteomes" id="UP000603352"/>
    </source>
</evidence>
<dbReference type="EMBL" id="BMDZ01000090">
    <property type="protein sequence ID" value="GGB59950.1"/>
    <property type="molecule type" value="Genomic_DNA"/>
</dbReference>
<feature type="signal peptide" evidence="1">
    <location>
        <begin position="1"/>
        <end position="29"/>
    </location>
</feature>
<name>A0ABQ1J503_9PROT</name>
<comment type="caution">
    <text evidence="2">The sequence shown here is derived from an EMBL/GenBank/DDBJ whole genome shotgun (WGS) entry which is preliminary data.</text>
</comment>
<proteinExistence type="predicted"/>
<gene>
    <name evidence="2" type="ORF">GCM10011505_45860</name>
</gene>
<organism evidence="2 3">
    <name type="scientific">Tistrella bauzanensis</name>
    <dbReference type="NCBI Taxonomy" id="657419"/>
    <lineage>
        <taxon>Bacteria</taxon>
        <taxon>Pseudomonadati</taxon>
        <taxon>Pseudomonadota</taxon>
        <taxon>Alphaproteobacteria</taxon>
        <taxon>Geminicoccales</taxon>
        <taxon>Geminicoccaceae</taxon>
        <taxon>Tistrella</taxon>
    </lineage>
</organism>
<evidence type="ECO:0000256" key="1">
    <source>
        <dbReference type="SAM" id="SignalP"/>
    </source>
</evidence>
<accession>A0ABQ1J503</accession>
<keyword evidence="1" id="KW-0732">Signal</keyword>
<dbReference type="RefSeq" id="WP_188582346.1">
    <property type="nucleotide sequence ID" value="NZ_BMDZ01000090.1"/>
</dbReference>
<dbReference type="Proteomes" id="UP000603352">
    <property type="component" value="Unassembled WGS sequence"/>
</dbReference>
<reference evidence="3" key="1">
    <citation type="journal article" date="2019" name="Int. J. Syst. Evol. Microbiol.">
        <title>The Global Catalogue of Microorganisms (GCM) 10K type strain sequencing project: providing services to taxonomists for standard genome sequencing and annotation.</title>
        <authorList>
            <consortium name="The Broad Institute Genomics Platform"/>
            <consortium name="The Broad Institute Genome Sequencing Center for Infectious Disease"/>
            <person name="Wu L."/>
            <person name="Ma J."/>
        </authorList>
    </citation>
    <scope>NUCLEOTIDE SEQUENCE [LARGE SCALE GENOMIC DNA]</scope>
    <source>
        <strain evidence="3">CGMCC 1.10188</strain>
    </source>
</reference>
<protein>
    <submittedName>
        <fullName evidence="2">Uncharacterized protein</fullName>
    </submittedName>
</protein>
<dbReference type="PROSITE" id="PS51318">
    <property type="entry name" value="TAT"/>
    <property type="match status" value="1"/>
</dbReference>